<name>A0ABV3S349_9LACO</name>
<dbReference type="Proteomes" id="UP001556617">
    <property type="component" value="Unassembled WGS sequence"/>
</dbReference>
<dbReference type="HAMAP" id="MF_01660">
    <property type="entry name" value="MenH"/>
    <property type="match status" value="1"/>
</dbReference>
<reference evidence="5 6" key="1">
    <citation type="submission" date="2024-07" db="EMBL/GenBank/DDBJ databases">
        <authorList>
            <person name="Yun M."/>
        </authorList>
    </citation>
    <scope>NUCLEOTIDE SEQUENCE [LARGE SCALE GENOMIC DNA]</scope>
    <source>
        <strain evidence="5 6">MS01</strain>
    </source>
</reference>
<comment type="pathway">
    <text evidence="3">Quinol/quinone metabolism; 1,4-dihydroxy-2-naphthoate biosynthesis; 1,4-dihydroxy-2-naphthoate from chorismate: step 3/7.</text>
</comment>
<keyword evidence="2 3" id="KW-0456">Lyase</keyword>
<dbReference type="RefSeq" id="WP_367974164.1">
    <property type="nucleotide sequence ID" value="NZ_JBFPEQ010000001.1"/>
</dbReference>
<evidence type="ECO:0000256" key="3">
    <source>
        <dbReference type="HAMAP-Rule" id="MF_01660"/>
    </source>
</evidence>
<dbReference type="PANTHER" id="PTHR42916">
    <property type="entry name" value="2-SUCCINYL-5-ENOLPYRUVYL-6-HYDROXY-3-CYCLOHEXENE-1-CARBOXYLATE SYNTHASE"/>
    <property type="match status" value="1"/>
</dbReference>
<comment type="function">
    <text evidence="3">Catalyzes a proton abstraction reaction that results in 2,5-elimination of pyruvate from 2-succinyl-5-enolpyruvyl-6-hydroxy-3-cyclohexene-1-carboxylate (SEPHCHC) and the formation of 2-succinyl-6-hydroxy-2,4-cyclohexadiene-1-carboxylate (SHCHC).</text>
</comment>
<sequence length="271" mass="30790">MHEKIVTVAGYAYRIFHQINDEGPTKWVLLHGFMGTHHDFDTIVNQLPGEVLTFDLLGFGLQASFVSDPTRFEMAAQISDIKVILQTYQWTHINLLGYSMGGRLALGFAISYNELVDRLFLESSSAGLQLALEREKRRVADDKKVTQILTNFNEFVLDWEKLPLFATQKVLTATQRQAIRAQRLAQQPQNVANALKYMGTGVQTNFWPHLTHLKMSTVLLVGELDQKFNRIADDMITLLPDGQKHVIKNAGHNTHVEQPHQVIEVLKNVPY</sequence>
<dbReference type="EC" id="4.2.99.20" evidence="3"/>
<keyword evidence="6" id="KW-1185">Reference proteome</keyword>
<dbReference type="EMBL" id="JBFPER010000001">
    <property type="protein sequence ID" value="MEX0380776.1"/>
    <property type="molecule type" value="Genomic_DNA"/>
</dbReference>
<dbReference type="InterPro" id="IPR000073">
    <property type="entry name" value="AB_hydrolase_1"/>
</dbReference>
<evidence type="ECO:0000313" key="6">
    <source>
        <dbReference type="Proteomes" id="UP001556617"/>
    </source>
</evidence>
<dbReference type="PANTHER" id="PTHR42916:SF1">
    <property type="entry name" value="PROTEIN PHYLLO, CHLOROPLASTIC"/>
    <property type="match status" value="1"/>
</dbReference>
<evidence type="ECO:0000256" key="2">
    <source>
        <dbReference type="ARBA" id="ARBA00023239"/>
    </source>
</evidence>
<comment type="catalytic activity">
    <reaction evidence="3">
        <text>5-enolpyruvoyl-6-hydroxy-2-succinyl-cyclohex-3-ene-1-carboxylate = (1R,6R)-6-hydroxy-2-succinyl-cyclohexa-2,4-diene-1-carboxylate + pyruvate</text>
        <dbReference type="Rhea" id="RHEA:25597"/>
        <dbReference type="ChEBI" id="CHEBI:15361"/>
        <dbReference type="ChEBI" id="CHEBI:58689"/>
        <dbReference type="ChEBI" id="CHEBI:58818"/>
        <dbReference type="EC" id="4.2.99.20"/>
    </reaction>
</comment>
<evidence type="ECO:0000259" key="4">
    <source>
        <dbReference type="Pfam" id="PF00561"/>
    </source>
</evidence>
<comment type="subunit">
    <text evidence="3">Monomer.</text>
</comment>
<keyword evidence="1 3" id="KW-0474">Menaquinone biosynthesis</keyword>
<comment type="pathway">
    <text evidence="3">Quinol/quinone metabolism; menaquinone biosynthesis.</text>
</comment>
<comment type="similarity">
    <text evidence="3">Belongs to the AB hydrolase superfamily. MenH family.</text>
</comment>
<dbReference type="InterPro" id="IPR029058">
    <property type="entry name" value="AB_hydrolase_fold"/>
</dbReference>
<evidence type="ECO:0000256" key="1">
    <source>
        <dbReference type="ARBA" id="ARBA00022428"/>
    </source>
</evidence>
<proteinExistence type="inferred from homology"/>
<dbReference type="Pfam" id="PF00561">
    <property type="entry name" value="Abhydrolase_1"/>
    <property type="match status" value="1"/>
</dbReference>
<accession>A0ABV3S349</accession>
<dbReference type="SUPFAM" id="SSF53474">
    <property type="entry name" value="alpha/beta-Hydrolases"/>
    <property type="match status" value="1"/>
</dbReference>
<comment type="caution">
    <text evidence="5">The sequence shown here is derived from an EMBL/GenBank/DDBJ whole genome shotgun (WGS) entry which is preliminary data.</text>
</comment>
<dbReference type="InterPro" id="IPR022485">
    <property type="entry name" value="SHCHC_synthase_MenH"/>
</dbReference>
<evidence type="ECO:0000313" key="5">
    <source>
        <dbReference type="EMBL" id="MEX0380776.1"/>
    </source>
</evidence>
<organism evidence="5 6">
    <name type="scientific">Leuconostoc aquikimchii</name>
    <dbReference type="NCBI Taxonomy" id="3236804"/>
    <lineage>
        <taxon>Bacteria</taxon>
        <taxon>Bacillati</taxon>
        <taxon>Bacillota</taxon>
        <taxon>Bacilli</taxon>
        <taxon>Lactobacillales</taxon>
        <taxon>Lactobacillaceae</taxon>
        <taxon>Leuconostoc</taxon>
    </lineage>
</organism>
<gene>
    <name evidence="3 5" type="primary">menH</name>
    <name evidence="5" type="ORF">AB3K24_05360</name>
</gene>
<dbReference type="GO" id="GO:0070205">
    <property type="term" value="F:2-succinyl-6-hydroxy-2,4-cyclohexadiene-1-carboxylate synthase activity"/>
    <property type="evidence" value="ECO:0007669"/>
    <property type="project" value="UniProtKB-EC"/>
</dbReference>
<dbReference type="Gene3D" id="3.40.50.1820">
    <property type="entry name" value="alpha/beta hydrolase"/>
    <property type="match status" value="1"/>
</dbReference>
<dbReference type="NCBIfam" id="TIGR03695">
    <property type="entry name" value="menH_SHCHC"/>
    <property type="match status" value="1"/>
</dbReference>
<dbReference type="PRINTS" id="PR00111">
    <property type="entry name" value="ABHYDROLASE"/>
</dbReference>
<feature type="domain" description="AB hydrolase-1" evidence="4">
    <location>
        <begin position="28"/>
        <end position="258"/>
    </location>
</feature>
<protein>
    <recommendedName>
        <fullName evidence="3">Putative 2-succinyl-6-hydroxy-2,4-cyclohexadiene-1-carboxylate synthase</fullName>
        <shortName evidence="3">SHCHC synthase</shortName>
        <ecNumber evidence="3">4.2.99.20</ecNumber>
    </recommendedName>
</protein>